<accession>A0A2S3IJS7</accession>
<dbReference type="EMBL" id="CM008054">
    <property type="protein sequence ID" value="PAN45944.2"/>
    <property type="molecule type" value="Genomic_DNA"/>
</dbReference>
<gene>
    <name evidence="1" type="ORF">PAHAL_9G160400</name>
</gene>
<organism evidence="1">
    <name type="scientific">Panicum hallii</name>
    <dbReference type="NCBI Taxonomy" id="206008"/>
    <lineage>
        <taxon>Eukaryota</taxon>
        <taxon>Viridiplantae</taxon>
        <taxon>Streptophyta</taxon>
        <taxon>Embryophyta</taxon>
        <taxon>Tracheophyta</taxon>
        <taxon>Spermatophyta</taxon>
        <taxon>Magnoliopsida</taxon>
        <taxon>Liliopsida</taxon>
        <taxon>Poales</taxon>
        <taxon>Poaceae</taxon>
        <taxon>PACMAD clade</taxon>
        <taxon>Panicoideae</taxon>
        <taxon>Panicodae</taxon>
        <taxon>Paniceae</taxon>
        <taxon>Panicinae</taxon>
        <taxon>Panicum</taxon>
        <taxon>Panicum sect. Panicum</taxon>
    </lineage>
</organism>
<dbReference type="AlphaFoldDB" id="A0A2S3IJS7"/>
<proteinExistence type="predicted"/>
<sequence>MDITPRNRRQTKGNKRLGRLIEWTKNVQIKLTNIGTVRFKQVDRRLVAIPSLANLTSLRSLGVENYFRSCS</sequence>
<dbReference type="Proteomes" id="UP000243499">
    <property type="component" value="Chromosome 9"/>
</dbReference>
<name>A0A2S3IJS7_9POAL</name>
<protein>
    <submittedName>
        <fullName evidence="1">Uncharacterized protein</fullName>
    </submittedName>
</protein>
<dbReference type="Gramene" id="PAN45944">
    <property type="protein sequence ID" value="PAN45944"/>
    <property type="gene ID" value="PAHAL_9G160400"/>
</dbReference>
<evidence type="ECO:0000313" key="1">
    <source>
        <dbReference type="EMBL" id="PAN45944.2"/>
    </source>
</evidence>
<reference evidence="1" key="1">
    <citation type="submission" date="2018-04" db="EMBL/GenBank/DDBJ databases">
        <title>WGS assembly of Panicum hallii.</title>
        <authorList>
            <person name="Lovell J."/>
            <person name="Jenkins J."/>
            <person name="Lowry D."/>
            <person name="Mamidi S."/>
            <person name="Sreedasyam A."/>
            <person name="Weng X."/>
            <person name="Barry K."/>
            <person name="Bonette J."/>
            <person name="Campitelli B."/>
            <person name="Daum C."/>
            <person name="Gordon S."/>
            <person name="Gould B."/>
            <person name="Lipzen A."/>
            <person name="Macqueen A."/>
            <person name="Palacio-Mejia J."/>
            <person name="Plott C."/>
            <person name="Shakirov E."/>
            <person name="Shu S."/>
            <person name="Yoshinaga Y."/>
            <person name="Zane M."/>
            <person name="Rokhsar D."/>
            <person name="Grimwood J."/>
            <person name="Schmutz J."/>
            <person name="Juenger T."/>
        </authorList>
    </citation>
    <scope>NUCLEOTIDE SEQUENCE [LARGE SCALE GENOMIC DNA]</scope>
    <source>
        <strain evidence="1">FIL2</strain>
    </source>
</reference>